<feature type="region of interest" description="Disordered" evidence="1">
    <location>
        <begin position="252"/>
        <end position="280"/>
    </location>
</feature>
<gene>
    <name evidence="3" type="ORF">Acor_80150</name>
</gene>
<dbReference type="OrthoDB" id="3474225at2"/>
<dbReference type="AlphaFoldDB" id="A0A5M3WAW2"/>
<dbReference type="EMBL" id="BLAD01000120">
    <property type="protein sequence ID" value="GES05946.1"/>
    <property type="molecule type" value="Genomic_DNA"/>
</dbReference>
<evidence type="ECO:0000256" key="2">
    <source>
        <dbReference type="SAM" id="Phobius"/>
    </source>
</evidence>
<keyword evidence="2" id="KW-0812">Transmembrane</keyword>
<comment type="caution">
    <text evidence="3">The sequence shown here is derived from an EMBL/GenBank/DDBJ whole genome shotgun (WGS) entry which is preliminary data.</text>
</comment>
<protein>
    <submittedName>
        <fullName evidence="3">Uncharacterized protein</fullName>
    </submittedName>
</protein>
<evidence type="ECO:0000256" key="1">
    <source>
        <dbReference type="SAM" id="MobiDB-lite"/>
    </source>
</evidence>
<dbReference type="Proteomes" id="UP000334990">
    <property type="component" value="Unassembled WGS sequence"/>
</dbReference>
<name>A0A5M3WAW2_9ACTN</name>
<dbReference type="RefSeq" id="WP_155341901.1">
    <property type="nucleotide sequence ID" value="NZ_BAAABN010000092.1"/>
</dbReference>
<keyword evidence="2" id="KW-1133">Transmembrane helix</keyword>
<feature type="transmembrane region" description="Helical" evidence="2">
    <location>
        <begin position="141"/>
        <end position="163"/>
    </location>
</feature>
<organism evidence="3 4">
    <name type="scientific">Acrocarpospora corrugata</name>
    <dbReference type="NCBI Taxonomy" id="35763"/>
    <lineage>
        <taxon>Bacteria</taxon>
        <taxon>Bacillati</taxon>
        <taxon>Actinomycetota</taxon>
        <taxon>Actinomycetes</taxon>
        <taxon>Streptosporangiales</taxon>
        <taxon>Streptosporangiaceae</taxon>
        <taxon>Acrocarpospora</taxon>
    </lineage>
</organism>
<keyword evidence="2" id="KW-0472">Membrane</keyword>
<keyword evidence="4" id="KW-1185">Reference proteome</keyword>
<sequence>MVLTTSAKGVSTDPSKPSGLTNPLLQFTDGLKTTASILIQSMNAPEVRKSLGAPVGGSTDLVIDDGRTNPDLLDISGPYIYISVDAPTAAHAGTVLDRTQKLIRDQLESRQKVLGAPASTFITVAEVVPESVPEIQLGGKWQGAAAAFVLTLAATFGLAYALVRSRLPKQRPLVRSAPVRPSGRAESTAVVPSFGDLDDVTATMQWRADQMIRKTYPPMISSAVVRVDEERREEPRRPADDDEYTVVVVVPDSVSDGDEARVSHWGASNGNSPDDHHQPS</sequence>
<reference evidence="3 4" key="1">
    <citation type="submission" date="2019-10" db="EMBL/GenBank/DDBJ databases">
        <title>Whole genome shotgun sequence of Acrocarpospora corrugata NBRC 13972.</title>
        <authorList>
            <person name="Ichikawa N."/>
            <person name="Kimura A."/>
            <person name="Kitahashi Y."/>
            <person name="Komaki H."/>
            <person name="Oguchi A."/>
        </authorList>
    </citation>
    <scope>NUCLEOTIDE SEQUENCE [LARGE SCALE GENOMIC DNA]</scope>
    <source>
        <strain evidence="3 4">NBRC 13972</strain>
    </source>
</reference>
<evidence type="ECO:0000313" key="4">
    <source>
        <dbReference type="Proteomes" id="UP000334990"/>
    </source>
</evidence>
<accession>A0A5M3WAW2</accession>
<proteinExistence type="predicted"/>
<evidence type="ECO:0000313" key="3">
    <source>
        <dbReference type="EMBL" id="GES05946.1"/>
    </source>
</evidence>
<feature type="region of interest" description="Disordered" evidence="1">
    <location>
        <begin position="1"/>
        <end position="21"/>
    </location>
</feature>